<sequence>MNFANKAITIQEKLVDLLNKKENPAVSIIIGNEARTTENTALRIALKDEIKKVVETLGERGYSRRVVRLLEEKMQQAMEDVDFTGFLYGIGIFVSENEYEILYFPFQVTSKTTVDTSFEIRDLLMTVNRSFQYDVILLSKKKTRFFNAYGPDVQELRTSAIPGGVDDIIKMKKAGAIDPEKVETDALKKYVRDVDHFIRIFTPMNRPLVVIGDARLLSYFKETTRRSDKIIGEIQGSFDDARVSEIQERVAEIYQEFQEKWENQLLDNMQEDIDRLRYVSGIQEVWTVAAMKEGRVLLTERDYREKGWSVKDGVFLVLGEEKPEENAGFHEDAVDDIVEMVLSQGENPILSSLENSKSMIGSSCPPGIDFSVVHGALRVHRQGVFRPVAVSMDTKIPGPAAPVPGKP</sequence>
<dbReference type="Proteomes" id="UP001063350">
    <property type="component" value="Chromosome"/>
</dbReference>
<dbReference type="AlphaFoldDB" id="A0A915U9A5"/>
<name>A0A915U9A5_9BACT</name>
<gene>
    <name evidence="1" type="ORF">GF1_05710</name>
</gene>
<dbReference type="EMBL" id="AP024233">
    <property type="protein sequence ID" value="BCO08195.1"/>
    <property type="molecule type" value="Genomic_DNA"/>
</dbReference>
<proteinExistence type="predicted"/>
<dbReference type="RefSeq" id="WP_267928111.1">
    <property type="nucleotide sequence ID" value="NZ_AP024233.1"/>
</dbReference>
<dbReference type="InterPro" id="IPR041289">
    <property type="entry name" value="Bact_RF_family3"/>
</dbReference>
<organism evidence="1 2">
    <name type="scientific">Desulfolithobacter dissulfuricans</name>
    <dbReference type="NCBI Taxonomy" id="2795293"/>
    <lineage>
        <taxon>Bacteria</taxon>
        <taxon>Pseudomonadati</taxon>
        <taxon>Thermodesulfobacteriota</taxon>
        <taxon>Desulfobulbia</taxon>
        <taxon>Desulfobulbales</taxon>
        <taxon>Desulfobulbaceae</taxon>
        <taxon>Desulfolithobacter</taxon>
    </lineage>
</organism>
<accession>A0A915U9A5</accession>
<dbReference type="Pfam" id="PF18845">
    <property type="entry name" value="baeRF_family3"/>
    <property type="match status" value="1"/>
</dbReference>
<evidence type="ECO:0000313" key="2">
    <source>
        <dbReference type="Proteomes" id="UP001063350"/>
    </source>
</evidence>
<protein>
    <submittedName>
        <fullName evidence="1">Uncharacterized protein</fullName>
    </submittedName>
</protein>
<reference evidence="1" key="1">
    <citation type="submission" date="2020-12" db="EMBL/GenBank/DDBJ databases">
        <title>Desulfobium dissulfuricans gen. nov., sp. nov., a novel mesophilic, sulfate-reducing bacterium isolated from a deep-sea hydrothermal vent.</title>
        <authorList>
            <person name="Hashimoto Y."/>
            <person name="Tame A."/>
            <person name="Sawayama S."/>
            <person name="Miyazaki J."/>
            <person name="Takai K."/>
            <person name="Nakagawa S."/>
        </authorList>
    </citation>
    <scope>NUCLEOTIDE SEQUENCE</scope>
    <source>
        <strain evidence="1">GF1</strain>
    </source>
</reference>
<evidence type="ECO:0000313" key="1">
    <source>
        <dbReference type="EMBL" id="BCO08195.1"/>
    </source>
</evidence>
<keyword evidence="2" id="KW-1185">Reference proteome</keyword>
<dbReference type="KEGG" id="ddu:GF1_05710"/>